<dbReference type="InterPro" id="IPR024652">
    <property type="entry name" value="Trichodiene_synth"/>
</dbReference>
<proteinExistence type="inferred from homology"/>
<name>A0A8H4QHH8_9AGAR</name>
<gene>
    <name evidence="4" type="ORF">D9613_006526</name>
</gene>
<protein>
    <recommendedName>
        <fullName evidence="3">DJ-1/PfpI domain-containing protein</fullName>
    </recommendedName>
</protein>
<dbReference type="AlphaFoldDB" id="A0A8H4QHH8"/>
<evidence type="ECO:0000313" key="5">
    <source>
        <dbReference type="Proteomes" id="UP000521872"/>
    </source>
</evidence>
<reference evidence="4 5" key="1">
    <citation type="submission" date="2019-12" db="EMBL/GenBank/DDBJ databases">
        <authorList>
            <person name="Floudas D."/>
            <person name="Bentzer J."/>
            <person name="Ahren D."/>
            <person name="Johansson T."/>
            <person name="Persson P."/>
            <person name="Tunlid A."/>
        </authorList>
    </citation>
    <scope>NUCLEOTIDE SEQUENCE [LARGE SCALE GENOMIC DNA]</scope>
    <source>
        <strain evidence="4 5">CBS 102.39</strain>
    </source>
</reference>
<dbReference type="PANTHER" id="PTHR43130">
    <property type="entry name" value="ARAC-FAMILY TRANSCRIPTIONAL REGULATOR"/>
    <property type="match status" value="1"/>
</dbReference>
<dbReference type="EMBL" id="JAACJL010000058">
    <property type="protein sequence ID" value="KAF4611013.1"/>
    <property type="molecule type" value="Genomic_DNA"/>
</dbReference>
<comment type="caution">
    <text evidence="4">The sequence shown here is derived from an EMBL/GenBank/DDBJ whole genome shotgun (WGS) entry which is preliminary data.</text>
</comment>
<dbReference type="PANTHER" id="PTHR43130:SF7">
    <property type="entry name" value="DJ-1_PFPI DOMAIN-CONTAINING PROTEIN"/>
    <property type="match status" value="1"/>
</dbReference>
<dbReference type="GO" id="GO:0016838">
    <property type="term" value="F:carbon-oxygen lyase activity, acting on phosphates"/>
    <property type="evidence" value="ECO:0007669"/>
    <property type="project" value="InterPro"/>
</dbReference>
<dbReference type="Gene3D" id="3.40.50.880">
    <property type="match status" value="1"/>
</dbReference>
<dbReference type="SUPFAM" id="SSF48576">
    <property type="entry name" value="Terpenoid synthases"/>
    <property type="match status" value="1"/>
</dbReference>
<dbReference type="Pfam" id="PF06330">
    <property type="entry name" value="TRI5"/>
    <property type="match status" value="1"/>
</dbReference>
<evidence type="ECO:0000256" key="2">
    <source>
        <dbReference type="ARBA" id="ARBA00023239"/>
    </source>
</evidence>
<dbReference type="Pfam" id="PF01965">
    <property type="entry name" value="DJ-1_PfpI"/>
    <property type="match status" value="1"/>
</dbReference>
<dbReference type="InterPro" id="IPR002818">
    <property type="entry name" value="DJ-1/PfpI"/>
</dbReference>
<sequence>MQIETVSLKEICEKFARDINYRSEKPLAEDNVSYRALQKEFAQYNTAAWFNDLCYNSAALAELPYPGHSEEIRYQIAKHTWLIMYLDDLRHGKTLGPLEDFQRCIIDGTTEPEGEFLQAFRKHLARYYTLFEPIPANGIVLCALDHITGGLLEQTPKFQDMKLTSASASWPYFLRRKTGSSIAYAFMLFPKEVNVDITVYIQVIDDITLYIDLTNDVLSFYKEYLAGERHNYVYNRAAVTRRSIKDTLKDIVEDAIQAHSRVTQVSVWRVVSRRFYPTGFAYKKVISGWGGLAKTKASPAYTQTITPTTTRYLFIANHPHNHLPIQTMPETLNMGLLMHPEFQWLDAVGPIDFLTTMSHGFMNRMASAIPKEILDKAPIMNWFYVADELKPIQAYAGPPMTPSHTFETCPPLDYLVIPGTDPAVPLSAACIKFLKERNADERMKGMLIVCSGSMSVAQAGILDGLNVCSNKFALRMSAQAGVLNRKVKWVGNRRWIVDGKIWSAAGVTAGIDLTAEFMRVNFDEKLVKLVMELSEYSPLPDQPDAFAYILEGVDLA</sequence>
<dbReference type="SUPFAM" id="SSF52317">
    <property type="entry name" value="Class I glutamine amidotransferase-like"/>
    <property type="match status" value="1"/>
</dbReference>
<dbReference type="InterPro" id="IPR052158">
    <property type="entry name" value="INH-QAR"/>
</dbReference>
<dbReference type="Proteomes" id="UP000521872">
    <property type="component" value="Unassembled WGS sequence"/>
</dbReference>
<accession>A0A8H4QHH8</accession>
<evidence type="ECO:0000259" key="3">
    <source>
        <dbReference type="Pfam" id="PF01965"/>
    </source>
</evidence>
<dbReference type="Gene3D" id="1.10.600.10">
    <property type="entry name" value="Farnesyl Diphosphate Synthase"/>
    <property type="match status" value="1"/>
</dbReference>
<evidence type="ECO:0000256" key="1">
    <source>
        <dbReference type="ARBA" id="ARBA00007946"/>
    </source>
</evidence>
<keyword evidence="5" id="KW-1185">Reference proteome</keyword>
<dbReference type="InterPro" id="IPR008949">
    <property type="entry name" value="Isoprenoid_synthase_dom_sf"/>
</dbReference>
<feature type="domain" description="DJ-1/PfpI" evidence="3">
    <location>
        <begin position="384"/>
        <end position="518"/>
    </location>
</feature>
<organism evidence="4 5">
    <name type="scientific">Agrocybe pediades</name>
    <dbReference type="NCBI Taxonomy" id="84607"/>
    <lineage>
        <taxon>Eukaryota</taxon>
        <taxon>Fungi</taxon>
        <taxon>Dikarya</taxon>
        <taxon>Basidiomycota</taxon>
        <taxon>Agaricomycotina</taxon>
        <taxon>Agaricomycetes</taxon>
        <taxon>Agaricomycetidae</taxon>
        <taxon>Agaricales</taxon>
        <taxon>Agaricineae</taxon>
        <taxon>Strophariaceae</taxon>
        <taxon>Agrocybe</taxon>
    </lineage>
</organism>
<evidence type="ECO:0000313" key="4">
    <source>
        <dbReference type="EMBL" id="KAF4611013.1"/>
    </source>
</evidence>
<dbReference type="InterPro" id="IPR029062">
    <property type="entry name" value="Class_I_gatase-like"/>
</dbReference>
<comment type="similarity">
    <text evidence="1">Belongs to the trichodiene synthase family.</text>
</comment>
<keyword evidence="2" id="KW-0456">Lyase</keyword>